<dbReference type="PROSITE" id="PS51762">
    <property type="entry name" value="GH16_2"/>
    <property type="match status" value="1"/>
</dbReference>
<dbReference type="InterPro" id="IPR050546">
    <property type="entry name" value="Glycosyl_Hydrlase_16"/>
</dbReference>
<name>A0A382B2Q8_9ZZZZ</name>
<gene>
    <name evidence="3" type="ORF">METZ01_LOCUS160882</name>
</gene>
<organism evidence="3">
    <name type="scientific">marine metagenome</name>
    <dbReference type="NCBI Taxonomy" id="408172"/>
    <lineage>
        <taxon>unclassified sequences</taxon>
        <taxon>metagenomes</taxon>
        <taxon>ecological metagenomes</taxon>
    </lineage>
</organism>
<dbReference type="InterPro" id="IPR000757">
    <property type="entry name" value="Beta-glucanase-like"/>
</dbReference>
<dbReference type="PANTHER" id="PTHR10963:SF55">
    <property type="entry name" value="GLYCOSIDE HYDROLASE FAMILY 16 PROTEIN"/>
    <property type="match status" value="1"/>
</dbReference>
<dbReference type="PANTHER" id="PTHR10963">
    <property type="entry name" value="GLYCOSYL HYDROLASE-RELATED"/>
    <property type="match status" value="1"/>
</dbReference>
<evidence type="ECO:0000313" key="3">
    <source>
        <dbReference type="EMBL" id="SVB08028.1"/>
    </source>
</evidence>
<accession>A0A382B2Q8</accession>
<dbReference type="Gene3D" id="2.60.120.200">
    <property type="match status" value="1"/>
</dbReference>
<evidence type="ECO:0000259" key="2">
    <source>
        <dbReference type="PROSITE" id="PS51762"/>
    </source>
</evidence>
<dbReference type="InterPro" id="IPR013320">
    <property type="entry name" value="ConA-like_dom_sf"/>
</dbReference>
<dbReference type="Pfam" id="PF00722">
    <property type="entry name" value="Glyco_hydro_16"/>
    <property type="match status" value="1"/>
</dbReference>
<evidence type="ECO:0000256" key="1">
    <source>
        <dbReference type="ARBA" id="ARBA00006865"/>
    </source>
</evidence>
<protein>
    <recommendedName>
        <fullName evidence="2">GH16 domain-containing protein</fullName>
    </recommendedName>
</protein>
<dbReference type="AlphaFoldDB" id="A0A382B2Q8"/>
<feature type="domain" description="GH16" evidence="2">
    <location>
        <begin position="38"/>
        <end position="281"/>
    </location>
</feature>
<comment type="similarity">
    <text evidence="1">Belongs to the glycosyl hydrolase 16 family.</text>
</comment>
<sequence length="281" mass="32113">MFNDYIINLFIGLLLCITTSCKAADNTTHVPGWNLIWQDEFDYPLTSLEKHWNFEIGYGNNGWGNNEWQEYTTENVEIIEGSLVITARSSKKPGKRDGSITSSRLTTIGKFQFEPGVRILSRIKLPWGQGIWPAFWALGSNHSSIGWPTCGEIDILEMIGGNPISNDNNHTIHSTAHWNDNFDSHNYKHAQYGKHKVIENSLSDEYHIFELIYANDHLETKIDGDSIFKMDTKAGKVVKPFHNPFYLILNLAVGGNWPGSPTPETIFPQKMYIDYIRVYQR</sequence>
<reference evidence="3" key="1">
    <citation type="submission" date="2018-05" db="EMBL/GenBank/DDBJ databases">
        <authorList>
            <person name="Lanie J.A."/>
            <person name="Ng W.-L."/>
            <person name="Kazmierczak K.M."/>
            <person name="Andrzejewski T.M."/>
            <person name="Davidsen T.M."/>
            <person name="Wayne K.J."/>
            <person name="Tettelin H."/>
            <person name="Glass J.I."/>
            <person name="Rusch D."/>
            <person name="Podicherti R."/>
            <person name="Tsui H.-C.T."/>
            <person name="Winkler M.E."/>
        </authorList>
    </citation>
    <scope>NUCLEOTIDE SEQUENCE</scope>
</reference>
<dbReference type="SUPFAM" id="SSF49899">
    <property type="entry name" value="Concanavalin A-like lectins/glucanases"/>
    <property type="match status" value="1"/>
</dbReference>
<dbReference type="GO" id="GO:0005975">
    <property type="term" value="P:carbohydrate metabolic process"/>
    <property type="evidence" value="ECO:0007669"/>
    <property type="project" value="InterPro"/>
</dbReference>
<dbReference type="GO" id="GO:0004553">
    <property type="term" value="F:hydrolase activity, hydrolyzing O-glycosyl compounds"/>
    <property type="evidence" value="ECO:0007669"/>
    <property type="project" value="InterPro"/>
</dbReference>
<dbReference type="EMBL" id="UINC01027931">
    <property type="protein sequence ID" value="SVB08028.1"/>
    <property type="molecule type" value="Genomic_DNA"/>
</dbReference>
<dbReference type="CDD" id="cd08023">
    <property type="entry name" value="GH16_laminarinase_like"/>
    <property type="match status" value="1"/>
</dbReference>
<proteinExistence type="inferred from homology"/>